<gene>
    <name evidence="1" type="ORF">BaRGS_00022643</name>
</gene>
<name>A0ABD0KFS8_9CAEN</name>
<accession>A0ABD0KFS8</accession>
<reference evidence="1 2" key="1">
    <citation type="journal article" date="2023" name="Sci. Data">
        <title>Genome assembly of the Korean intertidal mud-creeper Batillaria attramentaria.</title>
        <authorList>
            <person name="Patra A.K."/>
            <person name="Ho P.T."/>
            <person name="Jun S."/>
            <person name="Lee S.J."/>
            <person name="Kim Y."/>
            <person name="Won Y.J."/>
        </authorList>
    </citation>
    <scope>NUCLEOTIDE SEQUENCE [LARGE SCALE GENOMIC DNA]</scope>
    <source>
        <strain evidence="1">Wonlab-2016</strain>
    </source>
</reference>
<evidence type="ECO:0000313" key="2">
    <source>
        <dbReference type="Proteomes" id="UP001519460"/>
    </source>
</evidence>
<dbReference type="Proteomes" id="UP001519460">
    <property type="component" value="Unassembled WGS sequence"/>
</dbReference>
<dbReference type="AlphaFoldDB" id="A0ABD0KFS8"/>
<evidence type="ECO:0000313" key="1">
    <source>
        <dbReference type="EMBL" id="KAK7486034.1"/>
    </source>
</evidence>
<protein>
    <submittedName>
        <fullName evidence="1">Uncharacterized protein</fullName>
    </submittedName>
</protein>
<keyword evidence="2" id="KW-1185">Reference proteome</keyword>
<dbReference type="EMBL" id="JACVVK020000184">
    <property type="protein sequence ID" value="KAK7486034.1"/>
    <property type="molecule type" value="Genomic_DNA"/>
</dbReference>
<sequence length="87" mass="9732">MESFASDRYNCSASTKACCKHDYNKHHSLQFLWSNLDLPATDLAGSREEDAGDTSVRRSLREFETLSSSPAECGCFPTSFAHRHAPF</sequence>
<comment type="caution">
    <text evidence="1">The sequence shown here is derived from an EMBL/GenBank/DDBJ whole genome shotgun (WGS) entry which is preliminary data.</text>
</comment>
<organism evidence="1 2">
    <name type="scientific">Batillaria attramentaria</name>
    <dbReference type="NCBI Taxonomy" id="370345"/>
    <lineage>
        <taxon>Eukaryota</taxon>
        <taxon>Metazoa</taxon>
        <taxon>Spiralia</taxon>
        <taxon>Lophotrochozoa</taxon>
        <taxon>Mollusca</taxon>
        <taxon>Gastropoda</taxon>
        <taxon>Caenogastropoda</taxon>
        <taxon>Sorbeoconcha</taxon>
        <taxon>Cerithioidea</taxon>
        <taxon>Batillariidae</taxon>
        <taxon>Batillaria</taxon>
    </lineage>
</organism>
<proteinExistence type="predicted"/>